<dbReference type="AlphaFoldDB" id="A0A7J6R128"/>
<evidence type="ECO:0000256" key="6">
    <source>
        <dbReference type="ARBA" id="ARBA00023242"/>
    </source>
</evidence>
<reference evidence="10 11" key="1">
    <citation type="submission" date="2020-04" db="EMBL/GenBank/DDBJ databases">
        <title>Perkinsus olseni comparative genomics.</title>
        <authorList>
            <person name="Bogema D.R."/>
        </authorList>
    </citation>
    <scope>NUCLEOTIDE SEQUENCE [LARGE SCALE GENOMIC DNA]</scope>
    <source>
        <strain evidence="10">ATCC PRA-205</strain>
    </source>
</reference>
<evidence type="ECO:0000256" key="3">
    <source>
        <dbReference type="ARBA" id="ARBA00022664"/>
    </source>
</evidence>
<comment type="subunit">
    <text evidence="7">Associated with the spliceosome.</text>
</comment>
<dbReference type="PANTHER" id="PTHR12942">
    <property type="entry name" value="STEP II SPLICING FACTOR SLU7"/>
    <property type="match status" value="1"/>
</dbReference>
<feature type="non-terminal residue" evidence="10">
    <location>
        <position position="95"/>
    </location>
</feature>
<dbReference type="Proteomes" id="UP000574390">
    <property type="component" value="Unassembled WGS sequence"/>
</dbReference>
<evidence type="ECO:0000256" key="1">
    <source>
        <dbReference type="ARBA" id="ARBA00004123"/>
    </source>
</evidence>
<feature type="non-terminal residue" evidence="10">
    <location>
        <position position="1"/>
    </location>
</feature>
<feature type="compositionally biased region" description="Acidic residues" evidence="8">
    <location>
        <begin position="1"/>
        <end position="28"/>
    </location>
</feature>
<dbReference type="InterPro" id="IPR021715">
    <property type="entry name" value="Slu7_dom"/>
</dbReference>
<evidence type="ECO:0000256" key="7">
    <source>
        <dbReference type="RuleBase" id="RU367071"/>
    </source>
</evidence>
<feature type="region of interest" description="Disordered" evidence="8">
    <location>
        <begin position="1"/>
        <end position="33"/>
    </location>
</feature>
<dbReference type="GO" id="GO:0000398">
    <property type="term" value="P:mRNA splicing, via spliceosome"/>
    <property type="evidence" value="ECO:0007669"/>
    <property type="project" value="UniProtKB-UniRule"/>
</dbReference>
<evidence type="ECO:0000259" key="9">
    <source>
        <dbReference type="Pfam" id="PF11708"/>
    </source>
</evidence>
<protein>
    <recommendedName>
        <fullName evidence="7">Pre-mRNA-splicing factor SLU7</fullName>
    </recommendedName>
</protein>
<comment type="function">
    <text evidence="7">Involved in pre-mRNA splicing.</text>
</comment>
<evidence type="ECO:0000313" key="10">
    <source>
        <dbReference type="EMBL" id="KAF4714599.1"/>
    </source>
</evidence>
<evidence type="ECO:0000256" key="5">
    <source>
        <dbReference type="ARBA" id="ARBA00023187"/>
    </source>
</evidence>
<dbReference type="EMBL" id="JABANM010025441">
    <property type="protein sequence ID" value="KAF4714599.1"/>
    <property type="molecule type" value="Genomic_DNA"/>
</dbReference>
<feature type="domain" description="Pre-mRNA-splicing factor SLU7" evidence="9">
    <location>
        <begin position="12"/>
        <end position="90"/>
    </location>
</feature>
<organism evidence="10 11">
    <name type="scientific">Perkinsus olseni</name>
    <name type="common">Perkinsus atlanticus</name>
    <dbReference type="NCBI Taxonomy" id="32597"/>
    <lineage>
        <taxon>Eukaryota</taxon>
        <taxon>Sar</taxon>
        <taxon>Alveolata</taxon>
        <taxon>Perkinsozoa</taxon>
        <taxon>Perkinsea</taxon>
        <taxon>Perkinsida</taxon>
        <taxon>Perkinsidae</taxon>
        <taxon>Perkinsus</taxon>
    </lineage>
</organism>
<evidence type="ECO:0000256" key="4">
    <source>
        <dbReference type="ARBA" id="ARBA00022728"/>
    </source>
</evidence>
<dbReference type="GO" id="GO:0030628">
    <property type="term" value="F:pre-mRNA 3'-splice site binding"/>
    <property type="evidence" value="ECO:0007669"/>
    <property type="project" value="UniProtKB-UniRule"/>
</dbReference>
<keyword evidence="5 7" id="KW-0508">mRNA splicing</keyword>
<comment type="similarity">
    <text evidence="2 7">Belongs to the SLU7 family.</text>
</comment>
<evidence type="ECO:0000313" key="11">
    <source>
        <dbReference type="Proteomes" id="UP000574390"/>
    </source>
</evidence>
<keyword evidence="4 7" id="KW-0747">Spliceosome</keyword>
<name>A0A7J6R128_PEROL</name>
<keyword evidence="3 7" id="KW-0507">mRNA processing</keyword>
<gene>
    <name evidence="10" type="primary">SLU7_4</name>
    <name evidence="10" type="ORF">FOZ62_022321</name>
</gene>
<proteinExistence type="inferred from homology"/>
<dbReference type="InterPro" id="IPR039974">
    <property type="entry name" value="Splicing_factor_SLU7"/>
</dbReference>
<dbReference type="PANTHER" id="PTHR12942:SF2">
    <property type="entry name" value="PRE-MRNA-SPLICING FACTOR SLU7"/>
    <property type="match status" value="1"/>
</dbReference>
<comment type="subcellular location">
    <subcellularLocation>
        <location evidence="1 7">Nucleus</location>
    </subcellularLocation>
</comment>
<evidence type="ECO:0000256" key="8">
    <source>
        <dbReference type="SAM" id="MobiDB-lite"/>
    </source>
</evidence>
<dbReference type="GO" id="GO:0005681">
    <property type="term" value="C:spliceosomal complex"/>
    <property type="evidence" value="ECO:0007669"/>
    <property type="project" value="UniProtKB-UniRule"/>
</dbReference>
<accession>A0A7J6R128</accession>
<comment type="caution">
    <text evidence="10">The sequence shown here is derived from an EMBL/GenBank/DDBJ whole genome shotgun (WGS) entry which is preliminary data.</text>
</comment>
<sequence length="95" mass="10535">DDNAAESDIDSAGDTDSESEGEDEALDEEGVKVKDFDVHGAVTDAKDTRTRTTSRNLRIREDTAKYLLNLDPNSAYYDPKSRSMREDPFAKGGIY</sequence>
<feature type="compositionally biased region" description="Basic and acidic residues" evidence="8">
    <location>
        <begin position="79"/>
        <end position="89"/>
    </location>
</feature>
<evidence type="ECO:0000256" key="2">
    <source>
        <dbReference type="ARBA" id="ARBA00007203"/>
    </source>
</evidence>
<dbReference type="Pfam" id="PF11708">
    <property type="entry name" value="Slu7"/>
    <property type="match status" value="1"/>
</dbReference>
<feature type="region of interest" description="Disordered" evidence="8">
    <location>
        <begin position="71"/>
        <end position="95"/>
    </location>
</feature>
<keyword evidence="6 7" id="KW-0539">Nucleus</keyword>